<dbReference type="InterPro" id="IPR002656">
    <property type="entry name" value="Acyl_transf_3_dom"/>
</dbReference>
<evidence type="ECO:0000313" key="3">
    <source>
        <dbReference type="EMBL" id="MBC2608247.1"/>
    </source>
</evidence>
<feature type="transmembrane region" description="Helical" evidence="1">
    <location>
        <begin position="226"/>
        <end position="244"/>
    </location>
</feature>
<dbReference type="RefSeq" id="WP_185662096.1">
    <property type="nucleotide sequence ID" value="NZ_CAWPOO010000013.1"/>
</dbReference>
<evidence type="ECO:0000313" key="4">
    <source>
        <dbReference type="Proteomes" id="UP000526501"/>
    </source>
</evidence>
<dbReference type="Proteomes" id="UP000526501">
    <property type="component" value="Unassembled WGS sequence"/>
</dbReference>
<dbReference type="Pfam" id="PF01757">
    <property type="entry name" value="Acyl_transf_3"/>
    <property type="match status" value="1"/>
</dbReference>
<evidence type="ECO:0000256" key="1">
    <source>
        <dbReference type="SAM" id="Phobius"/>
    </source>
</evidence>
<keyword evidence="1" id="KW-0812">Transmembrane</keyword>
<feature type="transmembrane region" description="Helical" evidence="1">
    <location>
        <begin position="37"/>
        <end position="56"/>
    </location>
</feature>
<keyword evidence="3" id="KW-0808">Transferase</keyword>
<dbReference type="AlphaFoldDB" id="A0A7X1B9N2"/>
<dbReference type="PANTHER" id="PTHR23028:SF53">
    <property type="entry name" value="ACYL_TRANSF_3 DOMAIN-CONTAINING PROTEIN"/>
    <property type="match status" value="1"/>
</dbReference>
<feature type="transmembrane region" description="Helical" evidence="1">
    <location>
        <begin position="293"/>
        <end position="309"/>
    </location>
</feature>
<accession>A0A7X1B9N2</accession>
<feature type="transmembrane region" description="Helical" evidence="1">
    <location>
        <begin position="76"/>
        <end position="95"/>
    </location>
</feature>
<sequence>METKKKPFLIPSLNGIRAISISIVFLAHAGASGVIPGGFGVTVFFFLSGFLITTLLRREFDKTGGISIRNFFIRRIFRILPPFYGALLFAILLSLTGLLPGETTLGGCLLIAGHIGNYAQIFWSHLSPPQGTGVYWSLAVEEHFYILFPLFALILFKKGDKRVTVLTFLIISALVLAWRIILVNQGVPENRTYMGTDTRVDSILFGSILAIAKNPALDPKLIINKWLGGTIVILAILALLFCFAYRTNEFRETYRYTIQGLALMPLFYTAVVYSDSVFFRWLNWKPVDYFGQLSYTFYLLHYVLIYAIAKNITDQPIANGVLALVLTTALSAASFHYFEKPLAKLRGKFR</sequence>
<keyword evidence="1" id="KW-0472">Membrane</keyword>
<reference evidence="3 4" key="1">
    <citation type="submission" date="2020-07" db="EMBL/GenBank/DDBJ databases">
        <authorList>
            <person name="Feng X."/>
        </authorList>
    </citation>
    <scope>NUCLEOTIDE SEQUENCE [LARGE SCALE GENOMIC DNA]</scope>
    <source>
        <strain evidence="3 4">JCM23202</strain>
    </source>
</reference>
<protein>
    <submittedName>
        <fullName evidence="3">Acyltransferase</fullName>
    </submittedName>
</protein>
<dbReference type="GO" id="GO:0016747">
    <property type="term" value="F:acyltransferase activity, transferring groups other than amino-acyl groups"/>
    <property type="evidence" value="ECO:0007669"/>
    <property type="project" value="InterPro"/>
</dbReference>
<feature type="transmembrane region" description="Helical" evidence="1">
    <location>
        <begin position="163"/>
        <end position="181"/>
    </location>
</feature>
<feature type="transmembrane region" description="Helical" evidence="1">
    <location>
        <begin position="321"/>
        <end position="338"/>
    </location>
</feature>
<name>A0A7X1B9N2_9BACT</name>
<evidence type="ECO:0000259" key="2">
    <source>
        <dbReference type="Pfam" id="PF01757"/>
    </source>
</evidence>
<dbReference type="EMBL" id="JACHVC010000013">
    <property type="protein sequence ID" value="MBC2608247.1"/>
    <property type="molecule type" value="Genomic_DNA"/>
</dbReference>
<dbReference type="GO" id="GO:0016020">
    <property type="term" value="C:membrane"/>
    <property type="evidence" value="ECO:0007669"/>
    <property type="project" value="TreeGrafter"/>
</dbReference>
<feature type="transmembrane region" description="Helical" evidence="1">
    <location>
        <begin position="134"/>
        <end position="156"/>
    </location>
</feature>
<proteinExistence type="predicted"/>
<comment type="caution">
    <text evidence="3">The sequence shown here is derived from an EMBL/GenBank/DDBJ whole genome shotgun (WGS) entry which is preliminary data.</text>
</comment>
<feature type="domain" description="Acyltransferase 3" evidence="2">
    <location>
        <begin position="11"/>
        <end position="333"/>
    </location>
</feature>
<keyword evidence="4" id="KW-1185">Reference proteome</keyword>
<keyword evidence="3" id="KW-0012">Acyltransferase</keyword>
<dbReference type="PANTHER" id="PTHR23028">
    <property type="entry name" value="ACETYLTRANSFERASE"/>
    <property type="match status" value="1"/>
</dbReference>
<gene>
    <name evidence="3" type="ORF">H5P27_19485</name>
</gene>
<organism evidence="3 4">
    <name type="scientific">Pelagicoccus albus</name>
    <dbReference type="NCBI Taxonomy" id="415222"/>
    <lineage>
        <taxon>Bacteria</taxon>
        <taxon>Pseudomonadati</taxon>
        <taxon>Verrucomicrobiota</taxon>
        <taxon>Opitutia</taxon>
        <taxon>Puniceicoccales</taxon>
        <taxon>Pelagicoccaceae</taxon>
        <taxon>Pelagicoccus</taxon>
    </lineage>
</organism>
<dbReference type="GO" id="GO:0009103">
    <property type="term" value="P:lipopolysaccharide biosynthetic process"/>
    <property type="evidence" value="ECO:0007669"/>
    <property type="project" value="TreeGrafter"/>
</dbReference>
<keyword evidence="1" id="KW-1133">Transmembrane helix</keyword>
<dbReference type="InterPro" id="IPR050879">
    <property type="entry name" value="Acyltransferase_3"/>
</dbReference>
<feature type="transmembrane region" description="Helical" evidence="1">
    <location>
        <begin position="12"/>
        <end position="31"/>
    </location>
</feature>
<feature type="transmembrane region" description="Helical" evidence="1">
    <location>
        <begin position="256"/>
        <end position="273"/>
    </location>
</feature>